<keyword evidence="3" id="KW-0106">Calcium</keyword>
<keyword evidence="1" id="KW-0732">Signal</keyword>
<keyword evidence="4" id="KW-0813">Transport</keyword>
<dbReference type="NCBIfam" id="NF041766">
    <property type="entry name" value="choice_anch_U"/>
    <property type="match status" value="1"/>
</dbReference>
<dbReference type="RefSeq" id="WP_229432837.1">
    <property type="nucleotide sequence ID" value="NZ_JAJHPV010000013.1"/>
</dbReference>
<dbReference type="Gene3D" id="2.60.40.10">
    <property type="entry name" value="Immunoglobulins"/>
    <property type="match status" value="1"/>
</dbReference>
<proteinExistence type="predicted"/>
<evidence type="ECO:0000256" key="3">
    <source>
        <dbReference type="ARBA" id="ARBA00022837"/>
    </source>
</evidence>
<evidence type="ECO:0000259" key="6">
    <source>
        <dbReference type="SMART" id="SM00237"/>
    </source>
</evidence>
<dbReference type="Proteomes" id="UP001198701">
    <property type="component" value="Unassembled WGS sequence"/>
</dbReference>
<keyword evidence="4" id="KW-0406">Ion transport</keyword>
<dbReference type="Gene3D" id="2.60.40.2030">
    <property type="match status" value="2"/>
</dbReference>
<dbReference type="PANTHER" id="PTHR11878">
    <property type="entry name" value="SODIUM/CALCIUM EXCHANGER"/>
    <property type="match status" value="1"/>
</dbReference>
<dbReference type="InterPro" id="IPR051171">
    <property type="entry name" value="CaCA"/>
</dbReference>
<dbReference type="InterPro" id="IPR038081">
    <property type="entry name" value="CalX-like_sf"/>
</dbReference>
<dbReference type="InterPro" id="IPR053784">
    <property type="entry name" value="Choice_anch_U_dom"/>
</dbReference>
<dbReference type="EMBL" id="JAJHPV010000013">
    <property type="protein sequence ID" value="MCC6071968.1"/>
    <property type="molecule type" value="Genomic_DNA"/>
</dbReference>
<dbReference type="PANTHER" id="PTHR11878:SF65">
    <property type="entry name" value="NA_CA-EXCHANGE PROTEIN, ISOFORM G"/>
    <property type="match status" value="1"/>
</dbReference>
<dbReference type="SUPFAM" id="SSF141072">
    <property type="entry name" value="CalX-like"/>
    <property type="match status" value="2"/>
</dbReference>
<sequence>MATSIVSVSFSNGFIGDASKTNESSFSTYLTALGWSNFQFQQATTTGLFGGSQGNDLSGTILLTDALGVQHRIDGVINWRAPSGDVSTMVFYATGSTNHTLATTGGGFKVIDPNTEANGDAHSFIGLTFNGQSLAISGGKVSGNAATTGLLASLNEYLLAQPQLSLADVSANEAAGFATITVSLSKATTDTVTVKYSLQDGSAHAGADYAAGGGTLTFAPNETTKTIHVPLVDNASVDGVRNLSVVLSDSTFAAIVDNVGVVTISDNDSGVVVSAVTVDDSAHPAQSPADSTVAEGGTLVFTVTLNSGAPVATEFALALGGTATAADYSSLVFSDGVSWKDGDQAGGIVVVPANVTSFTVTAVTVDDALVESAETLELTTGGVAATGTIDDNDMIVIVPPPVMPPPVVPEPVPEPEPEPEPVPPVPVAPVPAPVPEPAPEPAPKPTPKPVPPVKPVPLPAPPAPPVLETGLDPKSDDGSSNSDTVTSVRDPAFTLKGSGLLVEGGSVRLLSPSGEVVGKAAVTAADILSGAVNVGPGPLDDGIYTFTAQILSASGAVLGQAPVSVTIVTDLDGVAPSVELAAYNGDYNGDGILDWQQNSVAHMPLASLADFELGKAAPLSSFGAVIAGSIGTATDAVQLTGGAQLKDLFLSGLPAALPGAFRAASPVFNFTISPEDDVAALPDLAPERAGLQTRVVIDLGASGVVSNDFVKFDQASQAWYSFLDDQDLSTMDDGATLVDLNGDGRVDRIVLTLTDGARGDDDGIVNGVIVDPGLLAFDVTPPDQVYSIRLASGEIYYTDDIADARQTAAGAGNIFTGVAFDSMHGSPGGKHVSSFYQPFTRDVTFAVDGDALPYACYELVATSPGFMAAAAGSAAVDIHLYQNARGLTELVSAAEAQYMGLAAQGYADRGAKFSVSVDNAFRFDVEGYLIANHDNAAVKALVAQLAAAYQSTGQAGFIEAVEQNYFQQIQLVGVAHGASATASDLNAVFGTTFGN</sequence>
<feature type="compositionally biased region" description="Pro residues" evidence="5">
    <location>
        <begin position="436"/>
        <end position="465"/>
    </location>
</feature>
<reference evidence="7 8" key="1">
    <citation type="submission" date="2021-11" db="EMBL/GenBank/DDBJ databases">
        <authorList>
            <person name="Huq M.A."/>
        </authorList>
    </citation>
    <scope>NUCLEOTIDE SEQUENCE [LARGE SCALE GENOMIC DNA]</scope>
    <source>
        <strain evidence="7 8">MAHUQ-52</strain>
    </source>
</reference>
<keyword evidence="2" id="KW-0677">Repeat</keyword>
<evidence type="ECO:0000313" key="7">
    <source>
        <dbReference type="EMBL" id="MCC6071968.1"/>
    </source>
</evidence>
<dbReference type="SMART" id="SM00237">
    <property type="entry name" value="Calx_beta"/>
    <property type="match status" value="1"/>
</dbReference>
<evidence type="ECO:0000313" key="8">
    <source>
        <dbReference type="Proteomes" id="UP001198701"/>
    </source>
</evidence>
<feature type="domain" description="Calx-beta" evidence="6">
    <location>
        <begin position="154"/>
        <end position="248"/>
    </location>
</feature>
<evidence type="ECO:0000256" key="2">
    <source>
        <dbReference type="ARBA" id="ARBA00022737"/>
    </source>
</evidence>
<protein>
    <submittedName>
        <fullName evidence="7">Ig-like domain-containing protein</fullName>
    </submittedName>
</protein>
<evidence type="ECO:0000256" key="4">
    <source>
        <dbReference type="ARBA" id="ARBA00023065"/>
    </source>
</evidence>
<accession>A0ABS8IWA6</accession>
<dbReference type="Pfam" id="PF03160">
    <property type="entry name" value="Calx-beta"/>
    <property type="match status" value="1"/>
</dbReference>
<dbReference type="InterPro" id="IPR013783">
    <property type="entry name" value="Ig-like_fold"/>
</dbReference>
<evidence type="ECO:0000256" key="1">
    <source>
        <dbReference type="ARBA" id="ARBA00022729"/>
    </source>
</evidence>
<organism evidence="7 8">
    <name type="scientific">Massilia agrisoli</name>
    <dbReference type="NCBI Taxonomy" id="2892444"/>
    <lineage>
        <taxon>Bacteria</taxon>
        <taxon>Pseudomonadati</taxon>
        <taxon>Pseudomonadota</taxon>
        <taxon>Betaproteobacteria</taxon>
        <taxon>Burkholderiales</taxon>
        <taxon>Oxalobacteraceae</taxon>
        <taxon>Telluria group</taxon>
        <taxon>Massilia</taxon>
    </lineage>
</organism>
<feature type="region of interest" description="Disordered" evidence="5">
    <location>
        <begin position="436"/>
        <end position="490"/>
    </location>
</feature>
<evidence type="ECO:0000256" key="5">
    <source>
        <dbReference type="SAM" id="MobiDB-lite"/>
    </source>
</evidence>
<dbReference type="InterPro" id="IPR003644">
    <property type="entry name" value="Calx_beta"/>
</dbReference>
<comment type="caution">
    <text evidence="7">The sequence shown here is derived from an EMBL/GenBank/DDBJ whole genome shotgun (WGS) entry which is preliminary data.</text>
</comment>
<gene>
    <name evidence="7" type="ORF">LMJ30_13495</name>
</gene>
<keyword evidence="8" id="KW-1185">Reference proteome</keyword>
<feature type="compositionally biased region" description="Polar residues" evidence="5">
    <location>
        <begin position="478"/>
        <end position="487"/>
    </location>
</feature>
<name>A0ABS8IWA6_9BURK</name>